<sequence length="235" mass="26609">MRKYYAKKGSIPKPGEVWLPVGDKAHLMMIHLIDIERVKAFIPEELTITTVLPGKTLGLVFMTSMGPESTLPYHEFIIAPALVKAGRKKGFYVTHIYVDNEKSQVGGRLDFGLDKQMAEFDWNWEPGKNGHVTVNKEGKIIISIKYKKQVGKLPLRLAGGVYSVLEDKLIWCNNIFKARFGFTKVEYITLPESPIYKDIRNIGIKKPILSIMGQNMMGYMGDDTQVVAFLPDRCK</sequence>
<dbReference type="PANTHER" id="PTHR35467">
    <property type="match status" value="1"/>
</dbReference>
<dbReference type="RefSeq" id="WP_228353938.1">
    <property type="nucleotide sequence ID" value="NZ_JACEGA010000001.1"/>
</dbReference>
<dbReference type="SUPFAM" id="SSF160104">
    <property type="entry name" value="Acetoacetate decarboxylase-like"/>
    <property type="match status" value="1"/>
</dbReference>
<dbReference type="InterPro" id="IPR039343">
    <property type="entry name" value="NDX1-like"/>
</dbReference>
<reference evidence="1 2" key="1">
    <citation type="submission" date="2020-07" db="EMBL/GenBank/DDBJ databases">
        <title>Characterization and genome sequencing of isolate MD1, a novel member within the family Lachnospiraceae.</title>
        <authorList>
            <person name="Rettenmaier R."/>
            <person name="Di Bello L."/>
            <person name="Zinser C."/>
            <person name="Scheitz K."/>
            <person name="Liebl W."/>
            <person name="Zverlov V."/>
        </authorList>
    </citation>
    <scope>NUCLEOTIDE SEQUENCE [LARGE SCALE GENOMIC DNA]</scope>
    <source>
        <strain evidence="1 2">MD1</strain>
    </source>
</reference>
<dbReference type="AlphaFoldDB" id="A0A839K4R7"/>
<proteinExistence type="predicted"/>
<dbReference type="InterPro" id="IPR010451">
    <property type="entry name" value="Acetoacetate_decarboxylase"/>
</dbReference>
<accession>A0A839K4R7</accession>
<dbReference type="Proteomes" id="UP000574276">
    <property type="component" value="Unassembled WGS sequence"/>
</dbReference>
<dbReference type="GO" id="GO:0016829">
    <property type="term" value="F:lyase activity"/>
    <property type="evidence" value="ECO:0007669"/>
    <property type="project" value="InterPro"/>
</dbReference>
<comment type="caution">
    <text evidence="1">The sequence shown here is derived from an EMBL/GenBank/DDBJ whole genome shotgun (WGS) entry which is preliminary data.</text>
</comment>
<dbReference type="EMBL" id="JACEGA010000001">
    <property type="protein sequence ID" value="MBB2184358.1"/>
    <property type="molecule type" value="Genomic_DNA"/>
</dbReference>
<keyword evidence="2" id="KW-1185">Reference proteome</keyword>
<gene>
    <name evidence="1" type="ORF">H0486_15870</name>
</gene>
<name>A0A839K4R7_9FIRM</name>
<protein>
    <submittedName>
        <fullName evidence="1">Acetoacetate decarboxylase family protein</fullName>
    </submittedName>
</protein>
<evidence type="ECO:0000313" key="2">
    <source>
        <dbReference type="Proteomes" id="UP000574276"/>
    </source>
</evidence>
<dbReference type="InterPro" id="IPR023375">
    <property type="entry name" value="ADC_dom_sf"/>
</dbReference>
<evidence type="ECO:0000313" key="1">
    <source>
        <dbReference type="EMBL" id="MBB2184358.1"/>
    </source>
</evidence>
<dbReference type="Gene3D" id="2.40.400.10">
    <property type="entry name" value="Acetoacetate decarboxylase-like"/>
    <property type="match status" value="1"/>
</dbReference>
<organism evidence="1 2">
    <name type="scientific">Variimorphobacter saccharofermentans</name>
    <dbReference type="NCBI Taxonomy" id="2755051"/>
    <lineage>
        <taxon>Bacteria</taxon>
        <taxon>Bacillati</taxon>
        <taxon>Bacillota</taxon>
        <taxon>Clostridia</taxon>
        <taxon>Lachnospirales</taxon>
        <taxon>Lachnospiraceae</taxon>
        <taxon>Variimorphobacter</taxon>
    </lineage>
</organism>
<dbReference type="PANTHER" id="PTHR35467:SF2">
    <property type="entry name" value="PROTEIN NEOXANTHIN-DEFICIENT 1"/>
    <property type="match status" value="1"/>
</dbReference>
<dbReference type="Pfam" id="PF06314">
    <property type="entry name" value="ADC"/>
    <property type="match status" value="1"/>
</dbReference>